<dbReference type="GeneID" id="79930833"/>
<evidence type="ECO:0000313" key="2">
    <source>
        <dbReference type="Proteomes" id="UP000067448"/>
    </source>
</evidence>
<reference evidence="2" key="3">
    <citation type="submission" date="2016-02" db="EMBL/GenBank/DDBJ databases">
        <title>Draft genome of pathogenic Streptomyces sp. in Japan.</title>
        <authorList>
            <person name="Tomihama T."/>
            <person name="Ikenaga M."/>
            <person name="Sakai M."/>
            <person name="Okubo T."/>
            <person name="Ikeda S."/>
        </authorList>
    </citation>
    <scope>NUCLEOTIDE SEQUENCE [LARGE SCALE GENOMIC DNA]</scope>
    <source>
        <strain evidence="2">S58</strain>
    </source>
</reference>
<comment type="caution">
    <text evidence="1">The sequence shown here is derived from an EMBL/GenBank/DDBJ whole genome shotgun (WGS) entry which is preliminary data.</text>
</comment>
<dbReference type="AlphaFoldDB" id="A0A124C559"/>
<reference evidence="2" key="1">
    <citation type="submission" date="2015-11" db="EMBL/GenBank/DDBJ databases">
        <authorList>
            <consortium name="Cross-ministerial Strategic Innovation Promotion Program (SIP) consortium"/>
            <person name="Tomihama T."/>
            <person name="Ikenaga M."/>
            <person name="Sakai M."/>
            <person name="Okubo T."/>
            <person name="Ikeda S."/>
        </authorList>
    </citation>
    <scope>NUCLEOTIDE SEQUENCE [LARGE SCALE GENOMIC DNA]</scope>
    <source>
        <strain evidence="2">S58</strain>
    </source>
</reference>
<dbReference type="RefSeq" id="WP_037729833.1">
    <property type="nucleotide sequence ID" value="NZ_BCMM01000043.1"/>
</dbReference>
<dbReference type="OrthoDB" id="4269933at2"/>
<proteinExistence type="predicted"/>
<dbReference type="EMBL" id="BCMM01000043">
    <property type="protein sequence ID" value="GAQ66588.1"/>
    <property type="molecule type" value="Genomic_DNA"/>
</dbReference>
<protein>
    <submittedName>
        <fullName evidence="1">Uncharacterized protein</fullName>
    </submittedName>
</protein>
<gene>
    <name evidence="1" type="ORF">SsS58_07023</name>
</gene>
<evidence type="ECO:0000313" key="1">
    <source>
        <dbReference type="EMBL" id="GAQ66588.1"/>
    </source>
</evidence>
<accession>A0A124C559</accession>
<sequence length="67" mass="7483">MRSMPADLAHCLEARQSAYRQLAARPCTSLRRKLIRLSTTGLFHPYWQGRQTTAARSAMYAGKGTGN</sequence>
<reference evidence="1 2" key="2">
    <citation type="journal article" date="2016" name="Genome Announc.">
        <title>Draft Genome Sequences of Streptomyces scabiei S58, Streptomyces turgidiscabies T45, and Streptomyces acidiscabies a10, the Pathogens of Potato Common Scab, Isolated in Japan.</title>
        <authorList>
            <person name="Tomihama T."/>
            <person name="Nishi Y."/>
            <person name="Sakai M."/>
            <person name="Ikenaga M."/>
            <person name="Okubo T."/>
            <person name="Ikeda S."/>
        </authorList>
    </citation>
    <scope>NUCLEOTIDE SEQUENCE [LARGE SCALE GENOMIC DNA]</scope>
    <source>
        <strain evidence="1 2">S58</strain>
    </source>
</reference>
<organism evidence="1 2">
    <name type="scientific">Streptomyces scabiei</name>
    <dbReference type="NCBI Taxonomy" id="1930"/>
    <lineage>
        <taxon>Bacteria</taxon>
        <taxon>Bacillati</taxon>
        <taxon>Actinomycetota</taxon>
        <taxon>Actinomycetes</taxon>
        <taxon>Kitasatosporales</taxon>
        <taxon>Streptomycetaceae</taxon>
        <taxon>Streptomyces</taxon>
    </lineage>
</organism>
<name>A0A124C559_STRSC</name>
<dbReference type="Proteomes" id="UP000067448">
    <property type="component" value="Unassembled WGS sequence"/>
</dbReference>